<feature type="domain" description="Alcohol dehydrogenase-like N-terminal" evidence="2">
    <location>
        <begin position="73"/>
        <end position="185"/>
    </location>
</feature>
<dbReference type="SUPFAM" id="SSF51735">
    <property type="entry name" value="NAD(P)-binding Rossmann-fold domains"/>
    <property type="match status" value="1"/>
</dbReference>
<evidence type="ECO:0000313" key="4">
    <source>
        <dbReference type="Proteomes" id="UP000431533"/>
    </source>
</evidence>
<evidence type="ECO:0000259" key="1">
    <source>
        <dbReference type="Pfam" id="PF00107"/>
    </source>
</evidence>
<keyword evidence="4" id="KW-1185">Reference proteome</keyword>
<dbReference type="PANTHER" id="PTHR43677">
    <property type="entry name" value="SHORT-CHAIN DEHYDROGENASE/REDUCTASE"/>
    <property type="match status" value="1"/>
</dbReference>
<name>A0A8H8R624_9HELO</name>
<dbReference type="Proteomes" id="UP000431533">
    <property type="component" value="Unassembled WGS sequence"/>
</dbReference>
<dbReference type="SUPFAM" id="SSF50129">
    <property type="entry name" value="GroES-like"/>
    <property type="match status" value="1"/>
</dbReference>
<dbReference type="InterPro" id="IPR013154">
    <property type="entry name" value="ADH-like_N"/>
</dbReference>
<dbReference type="Pfam" id="PF00107">
    <property type="entry name" value="ADH_zinc_N"/>
    <property type="match status" value="1"/>
</dbReference>
<sequence length="409" mass="44391">MSDHHRSSPASMITPHCTNLYLSHHYFTNPYSASASVLLMASTLPAHHRTLLLEDRKDGFHVKTRPTPQPGLGNAIVRVHAAGVLSYHREVYNGGRDYPFPTPLIGGCSAIGRVAAVGPDATALKPGQLVWIDCVIHGRDDPDALFLTAIHEGYTEGSKKLIRDVWRDGTFAEYAKLPLENCIALDEARLCGSLGYSIQDLAYTCCLLVPYGGLRDINLEPGETIVVCPATGGFGGAGVLVAIAMGARVIAMGRNEKELARLKEYVLKGSPNASIETVKMTGDEMKDAASLKAFGTIDAVLDFTPPQASKSAHVRSAVWALRRGGRVSLMGFNDNPVAPIVTGRNITLKGKLMYERPDMVQFVKMLERGLFPRGKDLVDTKAFQLEDWKECLDVGADHTGIGRHVVFTP</sequence>
<comment type="caution">
    <text evidence="3">The sequence shown here is derived from an EMBL/GenBank/DDBJ whole genome shotgun (WGS) entry which is preliminary data.</text>
</comment>
<dbReference type="InterPro" id="IPR051397">
    <property type="entry name" value="Zn-ADH-like_protein"/>
</dbReference>
<evidence type="ECO:0000313" key="3">
    <source>
        <dbReference type="EMBL" id="TVY29018.1"/>
    </source>
</evidence>
<dbReference type="EMBL" id="QGMH01000023">
    <property type="protein sequence ID" value="TVY29018.1"/>
    <property type="molecule type" value="Genomic_DNA"/>
</dbReference>
<dbReference type="Pfam" id="PF08240">
    <property type="entry name" value="ADH_N"/>
    <property type="match status" value="1"/>
</dbReference>
<dbReference type="OrthoDB" id="5407715at2759"/>
<dbReference type="PANTHER" id="PTHR43677:SF4">
    <property type="entry name" value="QUINONE OXIDOREDUCTASE-LIKE PROTEIN 2"/>
    <property type="match status" value="1"/>
</dbReference>
<organism evidence="3 4">
    <name type="scientific">Lachnellula hyalina</name>
    <dbReference type="NCBI Taxonomy" id="1316788"/>
    <lineage>
        <taxon>Eukaryota</taxon>
        <taxon>Fungi</taxon>
        <taxon>Dikarya</taxon>
        <taxon>Ascomycota</taxon>
        <taxon>Pezizomycotina</taxon>
        <taxon>Leotiomycetes</taxon>
        <taxon>Helotiales</taxon>
        <taxon>Lachnaceae</taxon>
        <taxon>Lachnellula</taxon>
    </lineage>
</organism>
<accession>A0A8H8R624</accession>
<dbReference type="InterPro" id="IPR013149">
    <property type="entry name" value="ADH-like_C"/>
</dbReference>
<reference evidence="3 4" key="1">
    <citation type="submission" date="2018-05" db="EMBL/GenBank/DDBJ databases">
        <title>Genome sequencing and assembly of the regulated plant pathogen Lachnellula willkommii and related sister species for the development of diagnostic species identification markers.</title>
        <authorList>
            <person name="Giroux E."/>
            <person name="Bilodeau G."/>
        </authorList>
    </citation>
    <scope>NUCLEOTIDE SEQUENCE [LARGE SCALE GENOMIC DNA]</scope>
    <source>
        <strain evidence="3 4">CBS 185.66</strain>
    </source>
</reference>
<feature type="domain" description="Alcohol dehydrogenase-like C-terminal" evidence="1">
    <location>
        <begin position="235"/>
        <end position="367"/>
    </location>
</feature>
<dbReference type="InterPro" id="IPR036291">
    <property type="entry name" value="NAD(P)-bd_dom_sf"/>
</dbReference>
<gene>
    <name evidence="3" type="primary">ADH1</name>
    <name evidence="3" type="ORF">LHYA1_G002237</name>
</gene>
<dbReference type="GO" id="GO:0005739">
    <property type="term" value="C:mitochondrion"/>
    <property type="evidence" value="ECO:0007669"/>
    <property type="project" value="TreeGrafter"/>
</dbReference>
<dbReference type="GeneID" id="41982435"/>
<dbReference type="InterPro" id="IPR011032">
    <property type="entry name" value="GroES-like_sf"/>
</dbReference>
<proteinExistence type="predicted"/>
<dbReference type="Gene3D" id="3.40.50.720">
    <property type="entry name" value="NAD(P)-binding Rossmann-like Domain"/>
    <property type="match status" value="1"/>
</dbReference>
<dbReference type="Gene3D" id="3.90.180.10">
    <property type="entry name" value="Medium-chain alcohol dehydrogenases, catalytic domain"/>
    <property type="match status" value="1"/>
</dbReference>
<protein>
    <submittedName>
        <fullName evidence="3">Alcohol dehydrogenase</fullName>
    </submittedName>
</protein>
<dbReference type="CDD" id="cd05188">
    <property type="entry name" value="MDR"/>
    <property type="match status" value="1"/>
</dbReference>
<dbReference type="AlphaFoldDB" id="A0A8H8R624"/>
<evidence type="ECO:0000259" key="2">
    <source>
        <dbReference type="Pfam" id="PF08240"/>
    </source>
</evidence>
<dbReference type="GO" id="GO:0016491">
    <property type="term" value="F:oxidoreductase activity"/>
    <property type="evidence" value="ECO:0007669"/>
    <property type="project" value="TreeGrafter"/>
</dbReference>
<dbReference type="RefSeq" id="XP_031007806.1">
    <property type="nucleotide sequence ID" value="XM_031147214.1"/>
</dbReference>